<comment type="similarity">
    <text evidence="3">Belongs to the SINA (Seven in absentia) family.</text>
</comment>
<dbReference type="EC" id="2.3.2.27" evidence="4"/>
<dbReference type="PROSITE" id="PS51081">
    <property type="entry name" value="ZF_SIAH"/>
    <property type="match status" value="1"/>
</dbReference>
<dbReference type="InterPro" id="IPR049548">
    <property type="entry name" value="Sina-like_RING"/>
</dbReference>
<comment type="catalytic activity">
    <reaction evidence="1">
        <text>S-ubiquitinyl-[E2 ubiquitin-conjugating enzyme]-L-cysteine + [acceptor protein]-L-lysine = [E2 ubiquitin-conjugating enzyme]-L-cysteine + N(6)-ubiquitinyl-[acceptor protein]-L-lysine.</text>
        <dbReference type="EC" id="2.3.2.27"/>
    </reaction>
</comment>
<evidence type="ECO:0000256" key="6">
    <source>
        <dbReference type="ARBA" id="ARBA00022723"/>
    </source>
</evidence>
<keyword evidence="6" id="KW-0479">Metal-binding</keyword>
<evidence type="ECO:0000256" key="7">
    <source>
        <dbReference type="ARBA" id="ARBA00022771"/>
    </source>
</evidence>
<dbReference type="InterPro" id="IPR013083">
    <property type="entry name" value="Znf_RING/FYVE/PHD"/>
</dbReference>
<dbReference type="EMBL" id="JASPKZ010007932">
    <property type="protein sequence ID" value="KAJ9581393.1"/>
    <property type="molecule type" value="Genomic_DNA"/>
</dbReference>
<evidence type="ECO:0000313" key="14">
    <source>
        <dbReference type="Proteomes" id="UP001233999"/>
    </source>
</evidence>
<evidence type="ECO:0000256" key="8">
    <source>
        <dbReference type="ARBA" id="ARBA00022786"/>
    </source>
</evidence>
<dbReference type="AlphaFoldDB" id="A0AAD7ZK82"/>
<reference evidence="13" key="2">
    <citation type="submission" date="2023-05" db="EMBL/GenBank/DDBJ databases">
        <authorList>
            <person name="Fouks B."/>
        </authorList>
    </citation>
    <scope>NUCLEOTIDE SEQUENCE</scope>
    <source>
        <strain evidence="13">Stay&amp;Tobe</strain>
        <tissue evidence="13">Testes</tissue>
    </source>
</reference>
<keyword evidence="9" id="KW-0862">Zinc</keyword>
<proteinExistence type="inferred from homology"/>
<comment type="pathway">
    <text evidence="2">Protein modification; protein ubiquitination.</text>
</comment>
<evidence type="ECO:0000256" key="1">
    <source>
        <dbReference type="ARBA" id="ARBA00000900"/>
    </source>
</evidence>
<evidence type="ECO:0000256" key="3">
    <source>
        <dbReference type="ARBA" id="ARBA00009119"/>
    </source>
</evidence>
<keyword evidence="7 10" id="KW-0863">Zinc-finger</keyword>
<gene>
    <name evidence="13" type="ORF">L9F63_023428</name>
</gene>
<comment type="caution">
    <text evidence="13">The sequence shown here is derived from an EMBL/GenBank/DDBJ whole genome shotgun (WGS) entry which is preliminary data.</text>
</comment>
<dbReference type="GO" id="GO:0061630">
    <property type="term" value="F:ubiquitin protein ligase activity"/>
    <property type="evidence" value="ECO:0007669"/>
    <property type="project" value="UniProtKB-EC"/>
</dbReference>
<dbReference type="InterPro" id="IPR013010">
    <property type="entry name" value="Znf_SIAH"/>
</dbReference>
<dbReference type="Pfam" id="PF21361">
    <property type="entry name" value="Sina_ZnF"/>
    <property type="match status" value="1"/>
</dbReference>
<feature type="domain" description="SIAH-type" evidence="12">
    <location>
        <begin position="169"/>
        <end position="232"/>
    </location>
</feature>
<protein>
    <recommendedName>
        <fullName evidence="4">RING-type E3 ubiquitin transferase</fullName>
        <ecNumber evidence="4">2.3.2.27</ecNumber>
    </recommendedName>
</protein>
<evidence type="ECO:0000313" key="13">
    <source>
        <dbReference type="EMBL" id="KAJ9581393.1"/>
    </source>
</evidence>
<dbReference type="Gene3D" id="3.30.40.10">
    <property type="entry name" value="Zinc/RING finger domain, C3HC4 (zinc finger)"/>
    <property type="match status" value="3"/>
</dbReference>
<accession>A0AAD7ZK82</accession>
<dbReference type="PROSITE" id="PS50089">
    <property type="entry name" value="ZF_RING_2"/>
    <property type="match status" value="1"/>
</dbReference>
<dbReference type="InterPro" id="IPR004162">
    <property type="entry name" value="SINA-like_animal"/>
</dbReference>
<dbReference type="PANTHER" id="PTHR45877">
    <property type="entry name" value="E3 UBIQUITIN-PROTEIN LIGASE SIAH2"/>
    <property type="match status" value="1"/>
</dbReference>
<evidence type="ECO:0000256" key="2">
    <source>
        <dbReference type="ARBA" id="ARBA00004906"/>
    </source>
</evidence>
<dbReference type="GO" id="GO:0031624">
    <property type="term" value="F:ubiquitin conjugating enzyme binding"/>
    <property type="evidence" value="ECO:0007669"/>
    <property type="project" value="TreeGrafter"/>
</dbReference>
<dbReference type="Pfam" id="PF21362">
    <property type="entry name" value="Sina_RING"/>
    <property type="match status" value="2"/>
</dbReference>
<dbReference type="InterPro" id="IPR001841">
    <property type="entry name" value="Znf_RING"/>
</dbReference>
<feature type="non-terminal residue" evidence="13">
    <location>
        <position position="323"/>
    </location>
</feature>
<keyword evidence="8" id="KW-0833">Ubl conjugation pathway</keyword>
<organism evidence="13 14">
    <name type="scientific">Diploptera punctata</name>
    <name type="common">Pacific beetle cockroach</name>
    <dbReference type="NCBI Taxonomy" id="6984"/>
    <lineage>
        <taxon>Eukaryota</taxon>
        <taxon>Metazoa</taxon>
        <taxon>Ecdysozoa</taxon>
        <taxon>Arthropoda</taxon>
        <taxon>Hexapoda</taxon>
        <taxon>Insecta</taxon>
        <taxon>Pterygota</taxon>
        <taxon>Neoptera</taxon>
        <taxon>Polyneoptera</taxon>
        <taxon>Dictyoptera</taxon>
        <taxon>Blattodea</taxon>
        <taxon>Blaberoidea</taxon>
        <taxon>Blaberidae</taxon>
        <taxon>Diplopterinae</taxon>
        <taxon>Diploptera</taxon>
    </lineage>
</organism>
<keyword evidence="14" id="KW-1185">Reference proteome</keyword>
<dbReference type="PANTHER" id="PTHR45877:SF2">
    <property type="entry name" value="E3 UBIQUITIN-PROTEIN LIGASE SINA-RELATED"/>
    <property type="match status" value="1"/>
</dbReference>
<dbReference type="Proteomes" id="UP001233999">
    <property type="component" value="Unassembled WGS sequence"/>
</dbReference>
<dbReference type="SUPFAM" id="SSF57850">
    <property type="entry name" value="RING/U-box"/>
    <property type="match status" value="1"/>
</dbReference>
<evidence type="ECO:0000256" key="9">
    <source>
        <dbReference type="ARBA" id="ARBA00022833"/>
    </source>
</evidence>
<evidence type="ECO:0000256" key="10">
    <source>
        <dbReference type="PROSITE-ProRule" id="PRU00455"/>
    </source>
</evidence>
<name>A0AAD7ZK82_DIPPU</name>
<evidence type="ECO:0000256" key="4">
    <source>
        <dbReference type="ARBA" id="ARBA00012483"/>
    </source>
</evidence>
<evidence type="ECO:0000259" key="11">
    <source>
        <dbReference type="PROSITE" id="PS50089"/>
    </source>
</evidence>
<evidence type="ECO:0000259" key="12">
    <source>
        <dbReference type="PROSITE" id="PS51081"/>
    </source>
</evidence>
<dbReference type="SUPFAM" id="SSF49599">
    <property type="entry name" value="TRAF domain-like"/>
    <property type="match status" value="1"/>
</dbReference>
<dbReference type="GO" id="GO:0043161">
    <property type="term" value="P:proteasome-mediated ubiquitin-dependent protein catabolic process"/>
    <property type="evidence" value="ECO:0007669"/>
    <property type="project" value="TreeGrafter"/>
</dbReference>
<sequence length="323" mass="38121">DYSPTITDILIEDLLQHIECPVCFEYMVPPITLCKNGHNICFICKPNMQHCPICRNSFIETKNLGAEFYLEFLAECKDEHQLICRFGPHKCPFKIIEKYFTKKYLKDEKIKDIMSELKCPLCTKMLVSPITMCINGHNICSNCKPKLKKCPIIRILNTRNLALEHMTNKIEISCSYRVNGCHQKILPQDMREHKSRCPYAPTTCPIAKELGLYCTWNGVRDGLKDHIFSKHRNETLMHEGNDMAIITEYSPRETYLRHVIAYNNIFYRRIEVRDYMWYCTLYHLGSKEETSKFKYKISFENENDDTYIEIRKDKPKLNITKKD</sequence>
<keyword evidence="5" id="KW-0808">Transferase</keyword>
<reference evidence="13" key="1">
    <citation type="journal article" date="2023" name="IScience">
        <title>Live-bearing cockroach genome reveals convergent evolutionary mechanisms linked to viviparity in insects and beyond.</title>
        <authorList>
            <person name="Fouks B."/>
            <person name="Harrison M.C."/>
            <person name="Mikhailova A.A."/>
            <person name="Marchal E."/>
            <person name="English S."/>
            <person name="Carruthers M."/>
            <person name="Jennings E.C."/>
            <person name="Chiamaka E.L."/>
            <person name="Frigard R.A."/>
            <person name="Pippel M."/>
            <person name="Attardo G.M."/>
            <person name="Benoit J.B."/>
            <person name="Bornberg-Bauer E."/>
            <person name="Tobe S.S."/>
        </authorList>
    </citation>
    <scope>NUCLEOTIDE SEQUENCE</scope>
    <source>
        <strain evidence="13">Stay&amp;Tobe</strain>
    </source>
</reference>
<feature type="non-terminal residue" evidence="13">
    <location>
        <position position="1"/>
    </location>
</feature>
<evidence type="ECO:0000256" key="5">
    <source>
        <dbReference type="ARBA" id="ARBA00022679"/>
    </source>
</evidence>
<dbReference type="GO" id="GO:0005737">
    <property type="term" value="C:cytoplasm"/>
    <property type="evidence" value="ECO:0007669"/>
    <property type="project" value="TreeGrafter"/>
</dbReference>
<feature type="domain" description="RING-type" evidence="11">
    <location>
        <begin position="20"/>
        <end position="55"/>
    </location>
</feature>
<dbReference type="GO" id="GO:0008270">
    <property type="term" value="F:zinc ion binding"/>
    <property type="evidence" value="ECO:0007669"/>
    <property type="project" value="UniProtKB-KW"/>
</dbReference>